<reference evidence="3 4" key="1">
    <citation type="submission" date="2016-11" db="EMBL/GenBank/DDBJ databases">
        <title>Paenibacillus species isolates.</title>
        <authorList>
            <person name="Beno S.M."/>
        </authorList>
    </citation>
    <scope>NUCLEOTIDE SEQUENCE [LARGE SCALE GENOMIC DNA]</scope>
    <source>
        <strain evidence="3 4">FSL R5-0378</strain>
    </source>
</reference>
<evidence type="ECO:0000313" key="4">
    <source>
        <dbReference type="Proteomes" id="UP000187172"/>
    </source>
</evidence>
<keyword evidence="4" id="KW-1185">Reference proteome</keyword>
<evidence type="ECO:0008006" key="5">
    <source>
        <dbReference type="Google" id="ProtNLM"/>
    </source>
</evidence>
<comment type="caution">
    <text evidence="3">The sequence shown here is derived from an EMBL/GenBank/DDBJ whole genome shotgun (WGS) entry which is preliminary data.</text>
</comment>
<sequence length="276" mass="30425">MRTRFKMVLPGCCMLLALAGCTEPGGLNDGLGRTPAPISAGEEAGKPGNAENGHSSGGAAGTAEQGVQGSNASFADQMKALTNTGTVKSLSYSRLTQKYVYIKSTASSSFEVYFGDFQAKTEKLVIKHTYSAKESSVSLSPTGPYFIVTRVTSRNPERYKSELYYTGDLKPYAVLNTFGEPRWDEDGRLIRSSEYFDKHPNTYRSQISVDSLKAVPDPDEVFAETVTVVKGPETSRKTGVIFNVTKVDKNMIYYQELNLDNKQIENKQIENKQKLY</sequence>
<name>A0A1R1EL71_9BACL</name>
<protein>
    <recommendedName>
        <fullName evidence="5">Lipoprotein</fullName>
    </recommendedName>
</protein>
<keyword evidence="2" id="KW-0732">Signal</keyword>
<accession>A0A1R1EL71</accession>
<feature type="signal peptide" evidence="2">
    <location>
        <begin position="1"/>
        <end position="19"/>
    </location>
</feature>
<feature type="region of interest" description="Disordered" evidence="1">
    <location>
        <begin position="32"/>
        <end position="67"/>
    </location>
</feature>
<evidence type="ECO:0000256" key="2">
    <source>
        <dbReference type="SAM" id="SignalP"/>
    </source>
</evidence>
<dbReference type="AlphaFoldDB" id="A0A1R1EL71"/>
<evidence type="ECO:0000256" key="1">
    <source>
        <dbReference type="SAM" id="MobiDB-lite"/>
    </source>
</evidence>
<dbReference type="PROSITE" id="PS51257">
    <property type="entry name" value="PROKAR_LIPOPROTEIN"/>
    <property type="match status" value="1"/>
</dbReference>
<evidence type="ECO:0000313" key="3">
    <source>
        <dbReference type="EMBL" id="OMF52529.1"/>
    </source>
</evidence>
<organism evidence="3 4">
    <name type="scientific">Paenibacillus rhizosphaerae</name>
    <dbReference type="NCBI Taxonomy" id="297318"/>
    <lineage>
        <taxon>Bacteria</taxon>
        <taxon>Bacillati</taxon>
        <taxon>Bacillota</taxon>
        <taxon>Bacilli</taxon>
        <taxon>Bacillales</taxon>
        <taxon>Paenibacillaceae</taxon>
        <taxon>Paenibacillus</taxon>
    </lineage>
</organism>
<dbReference type="EMBL" id="MRTP01000006">
    <property type="protein sequence ID" value="OMF52529.1"/>
    <property type="molecule type" value="Genomic_DNA"/>
</dbReference>
<gene>
    <name evidence="3" type="ORF">BK138_20745</name>
</gene>
<feature type="chain" id="PRO_5038595495" description="Lipoprotein" evidence="2">
    <location>
        <begin position="20"/>
        <end position="276"/>
    </location>
</feature>
<dbReference type="Proteomes" id="UP000187172">
    <property type="component" value="Unassembled WGS sequence"/>
</dbReference>
<proteinExistence type="predicted"/>
<dbReference type="RefSeq" id="WP_076172702.1">
    <property type="nucleotide sequence ID" value="NZ_MRTP01000006.1"/>
</dbReference>